<dbReference type="PROSITE" id="PS50249">
    <property type="entry name" value="MPN"/>
    <property type="match status" value="1"/>
</dbReference>
<name>A0A518HSS6_9BACT</name>
<keyword evidence="8" id="KW-1185">Reference proteome</keyword>
<feature type="domain" description="MPN" evidence="6">
    <location>
        <begin position="56"/>
        <end position="181"/>
    </location>
</feature>
<dbReference type="GO" id="GO:0046872">
    <property type="term" value="F:metal ion binding"/>
    <property type="evidence" value="ECO:0007669"/>
    <property type="project" value="UniProtKB-KW"/>
</dbReference>
<keyword evidence="5" id="KW-0482">Metalloprotease</keyword>
<dbReference type="AlphaFoldDB" id="A0A518HSS6"/>
<keyword evidence="4" id="KW-0862">Zinc</keyword>
<dbReference type="GO" id="GO:0008237">
    <property type="term" value="F:metallopeptidase activity"/>
    <property type="evidence" value="ECO:0007669"/>
    <property type="project" value="UniProtKB-KW"/>
</dbReference>
<keyword evidence="3" id="KW-0378">Hydrolase</keyword>
<dbReference type="InterPro" id="IPR025657">
    <property type="entry name" value="RadC_JAB"/>
</dbReference>
<dbReference type="PANTHER" id="PTHR30471:SF3">
    <property type="entry name" value="UPF0758 PROTEIN YEES-RELATED"/>
    <property type="match status" value="1"/>
</dbReference>
<dbReference type="PROSITE" id="PS01302">
    <property type="entry name" value="UPF0758"/>
    <property type="match status" value="1"/>
</dbReference>
<keyword evidence="2" id="KW-0479">Metal-binding</keyword>
<reference evidence="7 8" key="1">
    <citation type="submission" date="2019-03" db="EMBL/GenBank/DDBJ databases">
        <title>Deep-cultivation of Planctomycetes and their phenomic and genomic characterization uncovers novel biology.</title>
        <authorList>
            <person name="Wiegand S."/>
            <person name="Jogler M."/>
            <person name="Boedeker C."/>
            <person name="Pinto D."/>
            <person name="Vollmers J."/>
            <person name="Rivas-Marin E."/>
            <person name="Kohn T."/>
            <person name="Peeters S.H."/>
            <person name="Heuer A."/>
            <person name="Rast P."/>
            <person name="Oberbeckmann S."/>
            <person name="Bunk B."/>
            <person name="Jeske O."/>
            <person name="Meyerdierks A."/>
            <person name="Storesund J.E."/>
            <person name="Kallscheuer N."/>
            <person name="Luecker S."/>
            <person name="Lage O.M."/>
            <person name="Pohl T."/>
            <person name="Merkel B.J."/>
            <person name="Hornburger P."/>
            <person name="Mueller R.-W."/>
            <person name="Bruemmer F."/>
            <person name="Labrenz M."/>
            <person name="Spormann A.M."/>
            <person name="Op den Camp H."/>
            <person name="Overmann J."/>
            <person name="Amann R."/>
            <person name="Jetten M.S.M."/>
            <person name="Mascher T."/>
            <person name="Medema M.H."/>
            <person name="Devos D.P."/>
            <person name="Kaster A.-K."/>
            <person name="Ovreas L."/>
            <person name="Rohde M."/>
            <person name="Galperin M.Y."/>
            <person name="Jogler C."/>
        </authorList>
    </citation>
    <scope>NUCLEOTIDE SEQUENCE [LARGE SCALE GENOMIC DNA]</scope>
    <source>
        <strain evidence="7 8">Enr13</strain>
    </source>
</reference>
<dbReference type="CDD" id="cd08071">
    <property type="entry name" value="MPN_DUF2466"/>
    <property type="match status" value="1"/>
</dbReference>
<gene>
    <name evidence="7" type="ORF">Enr13x_37520</name>
</gene>
<accession>A0A518HSS6</accession>
<dbReference type="OrthoDB" id="9804482at2"/>
<dbReference type="PANTHER" id="PTHR30471">
    <property type="entry name" value="DNA REPAIR PROTEIN RADC"/>
    <property type="match status" value="1"/>
</dbReference>
<dbReference type="EMBL" id="CP037423">
    <property type="protein sequence ID" value="QDV43892.1"/>
    <property type="molecule type" value="Genomic_DNA"/>
</dbReference>
<organism evidence="7 8">
    <name type="scientific">Stieleria neptunia</name>
    <dbReference type="NCBI Taxonomy" id="2527979"/>
    <lineage>
        <taxon>Bacteria</taxon>
        <taxon>Pseudomonadati</taxon>
        <taxon>Planctomycetota</taxon>
        <taxon>Planctomycetia</taxon>
        <taxon>Pirellulales</taxon>
        <taxon>Pirellulaceae</taxon>
        <taxon>Stieleria</taxon>
    </lineage>
</organism>
<dbReference type="KEGG" id="snep:Enr13x_37520"/>
<dbReference type="Pfam" id="PF04002">
    <property type="entry name" value="RadC"/>
    <property type="match status" value="1"/>
</dbReference>
<evidence type="ECO:0000256" key="2">
    <source>
        <dbReference type="ARBA" id="ARBA00022723"/>
    </source>
</evidence>
<dbReference type="InterPro" id="IPR001405">
    <property type="entry name" value="UPF0758"/>
</dbReference>
<evidence type="ECO:0000313" key="8">
    <source>
        <dbReference type="Proteomes" id="UP000319004"/>
    </source>
</evidence>
<dbReference type="InterPro" id="IPR020891">
    <property type="entry name" value="UPF0758_CS"/>
</dbReference>
<evidence type="ECO:0000256" key="5">
    <source>
        <dbReference type="ARBA" id="ARBA00023049"/>
    </source>
</evidence>
<evidence type="ECO:0000256" key="4">
    <source>
        <dbReference type="ARBA" id="ARBA00022833"/>
    </source>
</evidence>
<keyword evidence="1" id="KW-0645">Protease</keyword>
<protein>
    <recommendedName>
        <fullName evidence="6">MPN domain-containing protein</fullName>
    </recommendedName>
</protein>
<evidence type="ECO:0000256" key="1">
    <source>
        <dbReference type="ARBA" id="ARBA00022670"/>
    </source>
</evidence>
<evidence type="ECO:0000256" key="3">
    <source>
        <dbReference type="ARBA" id="ARBA00022801"/>
    </source>
</evidence>
<dbReference type="InterPro" id="IPR037518">
    <property type="entry name" value="MPN"/>
</dbReference>
<dbReference type="Proteomes" id="UP000319004">
    <property type="component" value="Chromosome"/>
</dbReference>
<evidence type="ECO:0000313" key="7">
    <source>
        <dbReference type="EMBL" id="QDV43892.1"/>
    </source>
</evidence>
<dbReference type="GO" id="GO:0006508">
    <property type="term" value="P:proteolysis"/>
    <property type="evidence" value="ECO:0007669"/>
    <property type="project" value="UniProtKB-KW"/>
</dbReference>
<sequence length="181" mass="20067">MLTQHVFDFEAEEIGRPECDLAMTGLLPGSEIIETQYASVKRVSVIYERPLSGRPCLTSTNESREFFKQYWKDNPAWDQEQFVVACLDTKHRVQCVVPITIGTLDASLVHPREVFKPAVIEGSAAVILSHNHPSGNTAPSREDLDVTDRLTEAGKLLGITVLDHIIHGDGTGDVLSIRESR</sequence>
<dbReference type="Gene3D" id="3.40.140.10">
    <property type="entry name" value="Cytidine Deaminase, domain 2"/>
    <property type="match status" value="1"/>
</dbReference>
<proteinExistence type="predicted"/>
<evidence type="ECO:0000259" key="6">
    <source>
        <dbReference type="PROSITE" id="PS50249"/>
    </source>
</evidence>